<evidence type="ECO:0000313" key="4">
    <source>
        <dbReference type="Proteomes" id="UP000199021"/>
    </source>
</evidence>
<name>A0A1H9KQ43_9BACT</name>
<feature type="region of interest" description="Disordered" evidence="1">
    <location>
        <begin position="267"/>
        <end position="287"/>
    </location>
</feature>
<proteinExistence type="predicted"/>
<dbReference type="GO" id="GO:0008757">
    <property type="term" value="F:S-adenosylmethionine-dependent methyltransferase activity"/>
    <property type="evidence" value="ECO:0007669"/>
    <property type="project" value="InterPro"/>
</dbReference>
<dbReference type="EMBL" id="FOFB01000021">
    <property type="protein sequence ID" value="SER01280.1"/>
    <property type="molecule type" value="Genomic_DNA"/>
</dbReference>
<dbReference type="InterPro" id="IPR013216">
    <property type="entry name" value="Methyltransf_11"/>
</dbReference>
<dbReference type="CDD" id="cd02440">
    <property type="entry name" value="AdoMet_MTases"/>
    <property type="match status" value="1"/>
</dbReference>
<dbReference type="Pfam" id="PF08241">
    <property type="entry name" value="Methyltransf_11"/>
    <property type="match status" value="1"/>
</dbReference>
<keyword evidence="3" id="KW-0808">Transferase</keyword>
<dbReference type="Proteomes" id="UP000199021">
    <property type="component" value="Unassembled WGS sequence"/>
</dbReference>
<reference evidence="4" key="1">
    <citation type="submission" date="2016-10" db="EMBL/GenBank/DDBJ databases">
        <authorList>
            <person name="Varghese N."/>
            <person name="Submissions S."/>
        </authorList>
    </citation>
    <scope>NUCLEOTIDE SEQUENCE [LARGE SCALE GENOMIC DNA]</scope>
    <source>
        <strain evidence="4">DSM 24740</strain>
    </source>
</reference>
<dbReference type="AlphaFoldDB" id="A0A1H9KQ43"/>
<sequence length="287" mass="32956">MAKNGVLCSQPKLELTVEEAKAYINRRGFYAEELRGKKVLCLASGGGQQSIAFALLGAEVTVVDFSELQLEKDRLVSEQYGKEMRVVKSDMRDLSFCADEEFDVVYQPYSINYIPEVGQVFDEVARVLKQGGLYDIMFHNPYVHGSWKNGCWEEEWATEELWEGKGYPIWQPYKDGYPIRTVDPHWRFTSSDNERVKLESPQEYRHTMSTIVNGLIARGLAVERYEEETADGAGHPPGNWEHYKSCLPPWIYLLSRKRGGLVCPCRQPRQKNDTRSGSLRPRSRFDA</sequence>
<dbReference type="InParanoid" id="A0A1H9KQ43"/>
<dbReference type="Gene3D" id="3.40.50.150">
    <property type="entry name" value="Vaccinia Virus protein VP39"/>
    <property type="match status" value="1"/>
</dbReference>
<accession>A0A1H9KQ43</accession>
<dbReference type="InterPro" id="IPR029063">
    <property type="entry name" value="SAM-dependent_MTases_sf"/>
</dbReference>
<dbReference type="GO" id="GO:0032259">
    <property type="term" value="P:methylation"/>
    <property type="evidence" value="ECO:0007669"/>
    <property type="project" value="UniProtKB-KW"/>
</dbReference>
<organism evidence="3 4">
    <name type="scientific">Neolewinella agarilytica</name>
    <dbReference type="NCBI Taxonomy" id="478744"/>
    <lineage>
        <taxon>Bacteria</taxon>
        <taxon>Pseudomonadati</taxon>
        <taxon>Bacteroidota</taxon>
        <taxon>Saprospiria</taxon>
        <taxon>Saprospirales</taxon>
        <taxon>Lewinellaceae</taxon>
        <taxon>Neolewinella</taxon>
    </lineage>
</organism>
<dbReference type="RefSeq" id="WP_090171033.1">
    <property type="nucleotide sequence ID" value="NZ_FOFB01000021.1"/>
</dbReference>
<evidence type="ECO:0000256" key="1">
    <source>
        <dbReference type="SAM" id="MobiDB-lite"/>
    </source>
</evidence>
<dbReference type="SUPFAM" id="SSF53335">
    <property type="entry name" value="S-adenosyl-L-methionine-dependent methyltransferases"/>
    <property type="match status" value="1"/>
</dbReference>
<feature type="domain" description="Methyltransferase type 11" evidence="2">
    <location>
        <begin position="40"/>
        <end position="133"/>
    </location>
</feature>
<evidence type="ECO:0000313" key="3">
    <source>
        <dbReference type="EMBL" id="SER01280.1"/>
    </source>
</evidence>
<keyword evidence="3" id="KW-0489">Methyltransferase</keyword>
<protein>
    <submittedName>
        <fullName evidence="3">Methyltransferase domain-containing protein</fullName>
    </submittedName>
</protein>
<evidence type="ECO:0000259" key="2">
    <source>
        <dbReference type="Pfam" id="PF08241"/>
    </source>
</evidence>
<dbReference type="STRING" id="478744.SAMN05444359_12170"/>
<dbReference type="OrthoDB" id="9772751at2"/>
<keyword evidence="4" id="KW-1185">Reference proteome</keyword>
<gene>
    <name evidence="3" type="ORF">SAMN05444359_12170</name>
</gene>